<sequence length="349" mass="36730">RPSSPTTTLGVLGRWHHVWLPPPHQLGFGLCSQLLPDDQRDGQHLDSLRAHLVRGGSAPGRGLELRGGTQAGRDRPGPRAAAAVAGVHGGLSTRPPQVLPVAAPGAGGRPRLPRGAVPLAAAGLPAARLPLPLRVVLRAHLQLHVAPRAPHLLLPGLRRAQPLQPGLRLPLCRLLHAGLLAARPPAPVLCTCRRTQLLLVHRPLLLLPLGLCWGRGHSCGQEALSTSHGYHLFCALLTGFLFASHLPERLAPGRFDYIGHSHQLFHICAVLGTHFQLEAVLADMGSRRAWLATQEPALGLAGTVATLVLAVAGNLLIIAAFTASLLRAPGTCPLLQGGPLEGGAQAKQQ</sequence>
<evidence type="ECO:0000256" key="8">
    <source>
        <dbReference type="SAM" id="Phobius"/>
    </source>
</evidence>
<name>A0A2I3N392_PAPAN</name>
<evidence type="ECO:0000313" key="10">
    <source>
        <dbReference type="Proteomes" id="UP000028761"/>
    </source>
</evidence>
<protein>
    <submittedName>
        <fullName evidence="9">Progestin and adipoQ receptor family member 6</fullName>
    </submittedName>
</protein>
<feature type="compositionally biased region" description="Low complexity" evidence="7">
    <location>
        <begin position="99"/>
        <end position="110"/>
    </location>
</feature>
<keyword evidence="6" id="KW-0479">Metal-binding</keyword>
<evidence type="ECO:0000256" key="6">
    <source>
        <dbReference type="PIRSR" id="PIRSR604254-1"/>
    </source>
</evidence>
<dbReference type="AlphaFoldDB" id="A0A2I3N392"/>
<dbReference type="Ensembl" id="ENSPANT00000057141.2">
    <property type="protein sequence ID" value="ENSPANP00000042478.2"/>
    <property type="gene ID" value="ENSPANG00000008734.3"/>
</dbReference>
<evidence type="ECO:0000256" key="5">
    <source>
        <dbReference type="ARBA" id="ARBA00023136"/>
    </source>
</evidence>
<dbReference type="Bgee" id="ENSPANG00000008734">
    <property type="expression patterns" value="Expressed in medial globus pallidus and 52 other cell types or tissues"/>
</dbReference>
<organism evidence="9 10">
    <name type="scientific">Papio anubis</name>
    <name type="common">Olive baboon</name>
    <dbReference type="NCBI Taxonomy" id="9555"/>
    <lineage>
        <taxon>Eukaryota</taxon>
        <taxon>Metazoa</taxon>
        <taxon>Chordata</taxon>
        <taxon>Craniata</taxon>
        <taxon>Vertebrata</taxon>
        <taxon>Euteleostomi</taxon>
        <taxon>Mammalia</taxon>
        <taxon>Eutheria</taxon>
        <taxon>Euarchontoglires</taxon>
        <taxon>Primates</taxon>
        <taxon>Haplorrhini</taxon>
        <taxon>Catarrhini</taxon>
        <taxon>Cercopithecidae</taxon>
        <taxon>Cercopithecinae</taxon>
        <taxon>Papio</taxon>
    </lineage>
</organism>
<dbReference type="GeneTree" id="ENSGT00940000160567"/>
<keyword evidence="4 8" id="KW-1133">Transmembrane helix</keyword>
<keyword evidence="3 8" id="KW-0812">Transmembrane</keyword>
<evidence type="ECO:0000256" key="2">
    <source>
        <dbReference type="ARBA" id="ARBA00007018"/>
    </source>
</evidence>
<dbReference type="STRING" id="9555.ENSPANP00000042478"/>
<dbReference type="PANTHER" id="PTHR20855">
    <property type="entry name" value="ADIPOR/PROGESTIN RECEPTOR-RELATED"/>
    <property type="match status" value="1"/>
</dbReference>
<keyword evidence="6" id="KW-0862">Zinc</keyword>
<dbReference type="Pfam" id="PF03006">
    <property type="entry name" value="HlyIII"/>
    <property type="match status" value="1"/>
</dbReference>
<reference evidence="9 10" key="1">
    <citation type="submission" date="2012-03" db="EMBL/GenBank/DDBJ databases">
        <title>Whole Genome Assembly of Papio anubis.</title>
        <authorList>
            <person name="Liu Y.L."/>
            <person name="Abraham K.A."/>
            <person name="Akbar H.A."/>
            <person name="Ali S.A."/>
            <person name="Anosike U.A."/>
            <person name="Aqrawi P.A."/>
            <person name="Arias F.A."/>
            <person name="Attaway T.A."/>
            <person name="Awwad R.A."/>
            <person name="Babu C.B."/>
            <person name="Bandaranaike D.B."/>
            <person name="Battles P.B."/>
            <person name="Bell A.B."/>
            <person name="Beltran B.B."/>
            <person name="Berhane-Mersha D.B."/>
            <person name="Bess C.B."/>
            <person name="Bickham C.B."/>
            <person name="Bolden T.B."/>
            <person name="Carter K.C."/>
            <person name="Chau D.C."/>
            <person name="Chavez A.C."/>
            <person name="Clerc-Blankenburg K.C."/>
            <person name="Coyle M.C."/>
            <person name="Dao M.D."/>
            <person name="Davila M.L.D."/>
            <person name="Davy-Carroll L.D."/>
            <person name="Denson S.D."/>
            <person name="Dinh H.D."/>
            <person name="Fernandez S.F."/>
            <person name="Fernando P.F."/>
            <person name="Forbes L.F."/>
            <person name="Francis C.F."/>
            <person name="Francisco L.F."/>
            <person name="Fu Q.F."/>
            <person name="Garcia-Iii R.G."/>
            <person name="Garrett T.G."/>
            <person name="Gross S.G."/>
            <person name="Gubbala S.G."/>
            <person name="Hirani K.H."/>
            <person name="Hogues M.H."/>
            <person name="Hollins B.H."/>
            <person name="Jackson L.J."/>
            <person name="Javaid M.J."/>
            <person name="Jhangiani S.J."/>
            <person name="Johnson A.J."/>
            <person name="Johnson B.J."/>
            <person name="Jones J.J."/>
            <person name="Joshi V.J."/>
            <person name="Kalu J.K."/>
            <person name="Khan N.K."/>
            <person name="Korchina V.K."/>
            <person name="Kovar C.K."/>
            <person name="Lago L.L."/>
            <person name="Lara F.L."/>
            <person name="Le T.-K.L."/>
            <person name="Lee S.L."/>
            <person name="Legall-Iii F.L."/>
            <person name="Lemon S.L."/>
            <person name="Liu J.L."/>
            <person name="Liu Y.-S.L."/>
            <person name="Liyanage D.L."/>
            <person name="Lopez J.L."/>
            <person name="Lorensuhewa L.L."/>
            <person name="Mata R.M."/>
            <person name="Mathew T.M."/>
            <person name="Mercado C.M."/>
            <person name="Mercado I.M."/>
            <person name="Morales K.M."/>
            <person name="Morgan M.M."/>
            <person name="Munidasa M.M."/>
            <person name="Ngo D.N."/>
            <person name="Nguyen L.N."/>
            <person name="Nguyen T.N."/>
            <person name="Nguyen N.N."/>
            <person name="Obregon M.O."/>
            <person name="Okwuonu G.O."/>
            <person name="Ongeri F.O."/>
            <person name="Onwere C.O."/>
            <person name="Osifeso I.O."/>
            <person name="Parra A.P."/>
            <person name="Patil S.P."/>
            <person name="Perez A.P."/>
            <person name="Perez Y.P."/>
            <person name="Pham C.P."/>
            <person name="Pu L.-L.P."/>
            <person name="Puazo M.P."/>
            <person name="Quiroz J.Q."/>
            <person name="Rouhana J.R."/>
            <person name="Ruiz M.R."/>
            <person name="Ruiz S.-J.R."/>
            <person name="Saada N.S."/>
            <person name="Santibanez J.S."/>
            <person name="Scheel M.S."/>
            <person name="Schneider B.S."/>
            <person name="Simmons D.S."/>
            <person name="Sisson I.S."/>
            <person name="Tang L.-Y.T."/>
            <person name="Thornton R.T."/>
            <person name="Tisius J.T."/>
            <person name="Toledanes G.T."/>
            <person name="Trejos Z.T."/>
            <person name="Usmani K.U."/>
            <person name="Varghese R.V."/>
            <person name="Vattathil S.V."/>
            <person name="Vee V.V."/>
            <person name="Walker D.W."/>
            <person name="Weissenberger G.W."/>
            <person name="White C.W."/>
            <person name="Williams A.W."/>
            <person name="Woodworth J.W."/>
            <person name="Wright R.W."/>
            <person name="Zhu Y.Z."/>
            <person name="Han Y.H."/>
            <person name="Newsham I.N."/>
            <person name="Nazareth L.N."/>
            <person name="Worley K.W."/>
            <person name="Muzny D.M."/>
            <person name="Rogers J.R."/>
            <person name="Gibbs R.G."/>
        </authorList>
    </citation>
    <scope>NUCLEOTIDE SEQUENCE [LARGE SCALE GENOMIC DNA]</scope>
</reference>
<feature type="binding site" evidence="6">
    <location>
        <position position="262"/>
    </location>
    <ligand>
        <name>Zn(2+)</name>
        <dbReference type="ChEBI" id="CHEBI:29105"/>
    </ligand>
</feature>
<evidence type="ECO:0000256" key="7">
    <source>
        <dbReference type="SAM" id="MobiDB-lite"/>
    </source>
</evidence>
<dbReference type="ExpressionAtlas" id="A0A2I3N392">
    <property type="expression patterns" value="baseline"/>
</dbReference>
<evidence type="ECO:0000256" key="4">
    <source>
        <dbReference type="ARBA" id="ARBA00022989"/>
    </source>
</evidence>
<dbReference type="GO" id="GO:0046872">
    <property type="term" value="F:metal ion binding"/>
    <property type="evidence" value="ECO:0007669"/>
    <property type="project" value="UniProtKB-KW"/>
</dbReference>
<feature type="binding site" evidence="6">
    <location>
        <position position="266"/>
    </location>
    <ligand>
        <name>Zn(2+)</name>
        <dbReference type="ChEBI" id="CHEBI:29105"/>
    </ligand>
</feature>
<feature type="transmembrane region" description="Helical" evidence="8">
    <location>
        <begin position="297"/>
        <end position="321"/>
    </location>
</feature>
<dbReference type="PANTHER" id="PTHR20855:SF39">
    <property type="entry name" value="MEMBRANE PROGESTIN RECEPTOR DELTA"/>
    <property type="match status" value="1"/>
</dbReference>
<evidence type="ECO:0000256" key="3">
    <source>
        <dbReference type="ARBA" id="ARBA00022692"/>
    </source>
</evidence>
<reference evidence="9" key="3">
    <citation type="submission" date="2025-09" db="UniProtKB">
        <authorList>
            <consortium name="Ensembl"/>
        </authorList>
    </citation>
    <scope>IDENTIFICATION</scope>
</reference>
<accession>A0A2I3N392</accession>
<keyword evidence="5 8" id="KW-0472">Membrane</keyword>
<gene>
    <name evidence="9" type="primary">PAQR6</name>
</gene>
<dbReference type="InterPro" id="IPR004254">
    <property type="entry name" value="AdipoR/HlyIII-related"/>
</dbReference>
<keyword evidence="10" id="KW-1185">Reference proteome</keyword>
<dbReference type="GO" id="GO:0038023">
    <property type="term" value="F:signaling receptor activity"/>
    <property type="evidence" value="ECO:0007669"/>
    <property type="project" value="TreeGrafter"/>
</dbReference>
<dbReference type="GO" id="GO:0016020">
    <property type="term" value="C:membrane"/>
    <property type="evidence" value="ECO:0007669"/>
    <property type="project" value="UniProtKB-SubCell"/>
</dbReference>
<dbReference type="Proteomes" id="UP000028761">
    <property type="component" value="Chromosome 1"/>
</dbReference>
<reference evidence="9" key="2">
    <citation type="submission" date="2025-08" db="UniProtKB">
        <authorList>
            <consortium name="Ensembl"/>
        </authorList>
    </citation>
    <scope>IDENTIFICATION</scope>
</reference>
<comment type="subcellular location">
    <subcellularLocation>
        <location evidence="1">Membrane</location>
        <topology evidence="1">Multi-pass membrane protein</topology>
    </subcellularLocation>
</comment>
<comment type="similarity">
    <text evidence="2">Belongs to the ADIPOR family.</text>
</comment>
<feature type="region of interest" description="Disordered" evidence="7">
    <location>
        <begin position="58"/>
        <end position="110"/>
    </location>
</feature>
<evidence type="ECO:0000313" key="9">
    <source>
        <dbReference type="Ensembl" id="ENSPANP00000042478.2"/>
    </source>
</evidence>
<proteinExistence type="inferred from homology"/>
<evidence type="ECO:0000256" key="1">
    <source>
        <dbReference type="ARBA" id="ARBA00004141"/>
    </source>
</evidence>